<dbReference type="NCBIfam" id="TIGR01509">
    <property type="entry name" value="HAD-SF-IA-v3"/>
    <property type="match status" value="1"/>
</dbReference>
<dbReference type="PANTHER" id="PTHR43611">
    <property type="entry name" value="ALPHA-D-GLUCOSE 1-PHOSPHATE PHOSPHATASE"/>
    <property type="match status" value="1"/>
</dbReference>
<name>A0A1F5SYJ1_9BACT</name>
<dbReference type="InterPro" id="IPR023214">
    <property type="entry name" value="HAD_sf"/>
</dbReference>
<dbReference type="SUPFAM" id="SSF56784">
    <property type="entry name" value="HAD-like"/>
    <property type="match status" value="1"/>
</dbReference>
<sequence>MIKVVVLDLDGVYFLNSHENFKKNLGKQFSLTEKQIVAVYFKSQKMQEYKKGKTTGDQFWSWAIKEWGINATKDEILEILASSYEINPEAQNLIKKLNAHGIKLALCSNNFPERIKAVDEKLDFLKNFDIQVFSYEEGATKPSREIFNTLIKKSQVAPSEIVYFDDSAEAISTAKQLGINAFLYTSFDEMVTQINRLINK</sequence>
<evidence type="ECO:0000313" key="1">
    <source>
        <dbReference type="EMBL" id="OGF31760.1"/>
    </source>
</evidence>
<dbReference type="InterPro" id="IPR006439">
    <property type="entry name" value="HAD-SF_hydro_IA"/>
</dbReference>
<dbReference type="PANTHER" id="PTHR43611:SF3">
    <property type="entry name" value="FLAVIN MONONUCLEOTIDE HYDROLASE 1, CHLOROPLATIC"/>
    <property type="match status" value="1"/>
</dbReference>
<dbReference type="NCBIfam" id="TIGR01549">
    <property type="entry name" value="HAD-SF-IA-v1"/>
    <property type="match status" value="1"/>
</dbReference>
<gene>
    <name evidence="1" type="ORF">A2478_04720</name>
</gene>
<organism evidence="1 2">
    <name type="scientific">Candidatus Falkowbacteria bacterium RIFOXYC2_FULL_36_12</name>
    <dbReference type="NCBI Taxonomy" id="1798002"/>
    <lineage>
        <taxon>Bacteria</taxon>
        <taxon>Candidatus Falkowiibacteriota</taxon>
    </lineage>
</organism>
<reference evidence="1 2" key="1">
    <citation type="journal article" date="2016" name="Nat. Commun.">
        <title>Thousands of microbial genomes shed light on interconnected biogeochemical processes in an aquifer system.</title>
        <authorList>
            <person name="Anantharaman K."/>
            <person name="Brown C.T."/>
            <person name="Hug L.A."/>
            <person name="Sharon I."/>
            <person name="Castelle C.J."/>
            <person name="Probst A.J."/>
            <person name="Thomas B.C."/>
            <person name="Singh A."/>
            <person name="Wilkins M.J."/>
            <person name="Karaoz U."/>
            <person name="Brodie E.L."/>
            <person name="Williams K.H."/>
            <person name="Hubbard S.S."/>
            <person name="Banfield J.F."/>
        </authorList>
    </citation>
    <scope>NUCLEOTIDE SEQUENCE [LARGE SCALE GENOMIC DNA]</scope>
</reference>
<dbReference type="AlphaFoldDB" id="A0A1F5SYJ1"/>
<evidence type="ECO:0008006" key="3">
    <source>
        <dbReference type="Google" id="ProtNLM"/>
    </source>
</evidence>
<proteinExistence type="predicted"/>
<comment type="caution">
    <text evidence="1">The sequence shown here is derived from an EMBL/GenBank/DDBJ whole genome shotgun (WGS) entry which is preliminary data.</text>
</comment>
<evidence type="ECO:0000313" key="2">
    <source>
        <dbReference type="Proteomes" id="UP000179001"/>
    </source>
</evidence>
<dbReference type="SFLD" id="SFLDS00003">
    <property type="entry name" value="Haloacid_Dehalogenase"/>
    <property type="match status" value="1"/>
</dbReference>
<dbReference type="SFLD" id="SFLDG01129">
    <property type="entry name" value="C1.5:_HAD__Beta-PGM__Phosphata"/>
    <property type="match status" value="1"/>
</dbReference>
<dbReference type="STRING" id="1798002.A2478_04720"/>
<dbReference type="CDD" id="cd02603">
    <property type="entry name" value="HAD_sEH-N_like"/>
    <property type="match status" value="1"/>
</dbReference>
<protein>
    <recommendedName>
        <fullName evidence="3">Haloacid dehalogenase</fullName>
    </recommendedName>
</protein>
<accession>A0A1F5SYJ1</accession>
<dbReference type="InterPro" id="IPR036412">
    <property type="entry name" value="HAD-like_sf"/>
</dbReference>
<dbReference type="Proteomes" id="UP000179001">
    <property type="component" value="Unassembled WGS sequence"/>
</dbReference>
<dbReference type="EMBL" id="MFGJ01000007">
    <property type="protein sequence ID" value="OGF31760.1"/>
    <property type="molecule type" value="Genomic_DNA"/>
</dbReference>
<dbReference type="Pfam" id="PF00702">
    <property type="entry name" value="Hydrolase"/>
    <property type="match status" value="1"/>
</dbReference>
<dbReference type="Gene3D" id="3.40.50.1000">
    <property type="entry name" value="HAD superfamily/HAD-like"/>
    <property type="match status" value="1"/>
</dbReference>